<evidence type="ECO:0000313" key="8">
    <source>
        <dbReference type="EMBL" id="ROR28480.1"/>
    </source>
</evidence>
<evidence type="ECO:0000256" key="4">
    <source>
        <dbReference type="ARBA" id="ARBA00022989"/>
    </source>
</evidence>
<evidence type="ECO:0000256" key="5">
    <source>
        <dbReference type="ARBA" id="ARBA00023136"/>
    </source>
</evidence>
<keyword evidence="4 6" id="KW-1133">Transmembrane helix</keyword>
<evidence type="ECO:0000256" key="3">
    <source>
        <dbReference type="ARBA" id="ARBA00022692"/>
    </source>
</evidence>
<name>A0A3N1XP58_9FIRM</name>
<evidence type="ECO:0000256" key="1">
    <source>
        <dbReference type="ARBA" id="ARBA00004651"/>
    </source>
</evidence>
<feature type="transmembrane region" description="Helical" evidence="6">
    <location>
        <begin position="315"/>
        <end position="341"/>
    </location>
</feature>
<dbReference type="PANTHER" id="PTHR30287">
    <property type="entry name" value="MEMBRANE COMPONENT OF PREDICTED ABC SUPERFAMILY METABOLITE UPTAKE TRANSPORTER"/>
    <property type="match status" value="1"/>
</dbReference>
<feature type="transmembrane region" description="Helical" evidence="6">
    <location>
        <begin position="437"/>
        <end position="458"/>
    </location>
</feature>
<keyword evidence="3 6" id="KW-0812">Transmembrane</keyword>
<feature type="domain" description="ABC3 transporter permease C-terminal" evidence="7">
    <location>
        <begin position="664"/>
        <end position="782"/>
    </location>
</feature>
<evidence type="ECO:0000256" key="2">
    <source>
        <dbReference type="ARBA" id="ARBA00022475"/>
    </source>
</evidence>
<dbReference type="Proteomes" id="UP000273083">
    <property type="component" value="Unassembled WGS sequence"/>
</dbReference>
<dbReference type="PANTHER" id="PTHR30287:SF2">
    <property type="entry name" value="BLL1001 PROTEIN"/>
    <property type="match status" value="1"/>
</dbReference>
<feature type="transmembrane region" description="Helical" evidence="6">
    <location>
        <begin position="660"/>
        <end position="680"/>
    </location>
</feature>
<dbReference type="GO" id="GO:0005886">
    <property type="term" value="C:plasma membrane"/>
    <property type="evidence" value="ECO:0007669"/>
    <property type="project" value="UniProtKB-SubCell"/>
</dbReference>
<dbReference type="Pfam" id="PF02687">
    <property type="entry name" value="FtsX"/>
    <property type="match status" value="2"/>
</dbReference>
<feature type="transmembrane region" description="Helical" evidence="6">
    <location>
        <begin position="749"/>
        <end position="770"/>
    </location>
</feature>
<feature type="domain" description="ABC3 transporter permease C-terminal" evidence="7">
    <location>
        <begin position="274"/>
        <end position="391"/>
    </location>
</feature>
<dbReference type="InterPro" id="IPR038766">
    <property type="entry name" value="Membrane_comp_ABC_pdt"/>
</dbReference>
<keyword evidence="2" id="KW-1003">Cell membrane</keyword>
<organism evidence="8 9">
    <name type="scientific">Mobilisporobacter senegalensis</name>
    <dbReference type="NCBI Taxonomy" id="1329262"/>
    <lineage>
        <taxon>Bacteria</taxon>
        <taxon>Bacillati</taxon>
        <taxon>Bacillota</taxon>
        <taxon>Clostridia</taxon>
        <taxon>Lachnospirales</taxon>
        <taxon>Lachnospiraceae</taxon>
        <taxon>Mobilisporobacter</taxon>
    </lineage>
</organism>
<proteinExistence type="predicted"/>
<evidence type="ECO:0000259" key="7">
    <source>
        <dbReference type="Pfam" id="PF02687"/>
    </source>
</evidence>
<dbReference type="EMBL" id="RJVG01000004">
    <property type="protein sequence ID" value="ROR28480.1"/>
    <property type="molecule type" value="Genomic_DNA"/>
</dbReference>
<dbReference type="InterPro" id="IPR003838">
    <property type="entry name" value="ABC3_permease_C"/>
</dbReference>
<feature type="transmembrane region" description="Helical" evidence="6">
    <location>
        <begin position="365"/>
        <end position="385"/>
    </location>
</feature>
<sequence length="789" mass="88055">MKWGGNVNKISMLAFANIRKSKGHSVSLLIMFFIAGLLFNAGLLVLISFGGFFEKTIEELNTSSIYYVMPSNYYNMEIEEFIANNSNTLEMQKEESLWAQGIIEYRDDTRKSVFLINDADKTREMSKWKYIGEHLAPDDMSIYLPSIFHEDGGYQLNDKFEVLFGDERFSFTIKGFIEDIYFCSFELGLMGVYLPHDTYENISGKLGDTNKATVIFANLKEINKDIESHIKELTNLETLSSSSDIVNTLLSFDLSIVRLSRVMMASMVAMMIVAFAAIIVLVCLIVVRFRIGNSIEDDMTKIGSLKAMGYTSRQIILSIVLQFVLIAFAGSIIGISISYLATPMLSDVFAQQSGLKWEQGFDGRISSITLITILIFVILTAFITARRINKLHPIVALRGGIITHSFRKNHMPLNTSKGSLIIILAFKSLFQNMKQSVMIMVIIIGVTFAGTFAVIMFYNTTIDIKAFAETPGIELSNASIILRTDTDNSKLIHDIKNMNHVNKVQFIDETMVKMNNIEVRFFIMEDYSEKITNTIYEGRYPHHSNEIAIAGYLADVINKGIGESVTLKIGHSSGEFIITGLTQGAYMGGVNASMTYTGILRLNPDFKQISLQIYLNDKTNTTQFVAEIENLSSDSILSVVNIDKTMELGTGAYTSIVSKVGIGILIVTISIVMLVLYFVINSSVTRRKRELGIQKAIGFTTFQLMNQLSIGFLPPIIAGVGIGGIAGITQTNKIMSVVQRAMGIMKANYIIKPLWIVLLGITIIIISYITSMIITYRIRKISAYELISE</sequence>
<feature type="transmembrane region" description="Helical" evidence="6">
    <location>
        <begin position="708"/>
        <end position="729"/>
    </location>
</feature>
<feature type="transmembrane region" description="Helical" evidence="6">
    <location>
        <begin position="262"/>
        <end position="287"/>
    </location>
</feature>
<feature type="transmembrane region" description="Helical" evidence="6">
    <location>
        <begin position="28"/>
        <end position="53"/>
    </location>
</feature>
<comment type="caution">
    <text evidence="8">The sequence shown here is derived from an EMBL/GenBank/DDBJ whole genome shotgun (WGS) entry which is preliminary data.</text>
</comment>
<accession>A0A3N1XP58</accession>
<evidence type="ECO:0000313" key="9">
    <source>
        <dbReference type="Proteomes" id="UP000273083"/>
    </source>
</evidence>
<comment type="subcellular location">
    <subcellularLocation>
        <location evidence="1">Cell membrane</location>
        <topology evidence="1">Multi-pass membrane protein</topology>
    </subcellularLocation>
</comment>
<evidence type="ECO:0000256" key="6">
    <source>
        <dbReference type="SAM" id="Phobius"/>
    </source>
</evidence>
<keyword evidence="9" id="KW-1185">Reference proteome</keyword>
<reference evidence="8 9" key="1">
    <citation type="submission" date="2018-11" db="EMBL/GenBank/DDBJ databases">
        <title>Genomic Encyclopedia of Type Strains, Phase IV (KMG-IV): sequencing the most valuable type-strain genomes for metagenomic binning, comparative biology and taxonomic classification.</title>
        <authorList>
            <person name="Goeker M."/>
        </authorList>
    </citation>
    <scope>NUCLEOTIDE SEQUENCE [LARGE SCALE GENOMIC DNA]</scope>
    <source>
        <strain evidence="8 9">DSM 26537</strain>
    </source>
</reference>
<dbReference type="AlphaFoldDB" id="A0A3N1XP58"/>
<keyword evidence="5 6" id="KW-0472">Membrane</keyword>
<gene>
    <name evidence="8" type="ORF">EDD66_10462</name>
</gene>
<protein>
    <submittedName>
        <fullName evidence="8">Putative ABC transport system permease protein</fullName>
    </submittedName>
</protein>